<dbReference type="Proteomes" id="UP001595969">
    <property type="component" value="Unassembled WGS sequence"/>
</dbReference>
<keyword evidence="2" id="KW-0645">Protease</keyword>
<evidence type="ECO:0000256" key="7">
    <source>
        <dbReference type="ARBA" id="ARBA00022989"/>
    </source>
</evidence>
<feature type="transmembrane region" description="Helical" evidence="12">
    <location>
        <begin position="136"/>
        <end position="155"/>
    </location>
</feature>
<evidence type="ECO:0000256" key="3">
    <source>
        <dbReference type="ARBA" id="ARBA00022692"/>
    </source>
</evidence>
<dbReference type="PROSITE" id="PS00501">
    <property type="entry name" value="SPASE_I_1"/>
    <property type="match status" value="1"/>
</dbReference>
<keyword evidence="3 12" id="KW-0812">Transmembrane</keyword>
<comment type="subcellular location">
    <subcellularLocation>
        <location evidence="1">Endoplasmic reticulum membrane</location>
        <topology evidence="1">Single-pass type II membrane protein</topology>
    </subcellularLocation>
</comment>
<sequence>MKKHIKIIFDFIMTIVVAVVLLFALLNFFSGPDKNGLFGYKGYIVLSDSMKPTFSTGDYIIDELPALKEIQVGDVLSYMDTDKKVVTHRVAEITEEGLMLKGDGNSFLDQTIVNQENYIGKQRYVIPKLGAVMVKLSQPLMLVIISLLFLGLLIYQKLRNN</sequence>
<dbReference type="PANTHER" id="PTHR10806">
    <property type="entry name" value="SIGNAL PEPTIDASE COMPLEX CATALYTIC SUBUNIT SEC11"/>
    <property type="match status" value="1"/>
</dbReference>
<dbReference type="RefSeq" id="WP_204655073.1">
    <property type="nucleotide sequence ID" value="NZ_JAFBFD010000054.1"/>
</dbReference>
<accession>A0ABV9MU31</accession>
<dbReference type="InterPro" id="IPR001733">
    <property type="entry name" value="Peptidase_S26B"/>
</dbReference>
<dbReference type="EMBL" id="JBHSGS010000001">
    <property type="protein sequence ID" value="MFC4718163.1"/>
    <property type="molecule type" value="Genomic_DNA"/>
</dbReference>
<evidence type="ECO:0000256" key="12">
    <source>
        <dbReference type="SAM" id="Phobius"/>
    </source>
</evidence>
<evidence type="ECO:0000256" key="11">
    <source>
        <dbReference type="NCBIfam" id="TIGR02228"/>
    </source>
</evidence>
<comment type="caution">
    <text evidence="13">The sequence shown here is derived from an EMBL/GenBank/DDBJ whole genome shotgun (WGS) entry which is preliminary data.</text>
</comment>
<evidence type="ECO:0000256" key="9">
    <source>
        <dbReference type="ARBA" id="ARBA00033305"/>
    </source>
</evidence>
<keyword evidence="4 13" id="KW-0378">Hydrolase</keyword>
<dbReference type="InterPro" id="IPR036286">
    <property type="entry name" value="LexA/Signal_pep-like_sf"/>
</dbReference>
<dbReference type="InterPro" id="IPR019756">
    <property type="entry name" value="Pept_S26A_signal_pept_1_Ser-AS"/>
</dbReference>
<keyword evidence="6" id="KW-0735">Signal-anchor</keyword>
<feature type="transmembrane region" description="Helical" evidence="12">
    <location>
        <begin position="7"/>
        <end position="29"/>
    </location>
</feature>
<comment type="function">
    <text evidence="10">Catalytic component of the signal peptidase complex (SPC) which catalyzes the cleavage of N-terminal signal sequences from nascent proteins as they are translocated into the lumen of the endoplasmic reticulum. Specifically cleaves N-terminal signal peptides that contain a hydrophobic alpha-helix (h-region) shorter than 18-20 amino acids.</text>
</comment>
<keyword evidence="7 12" id="KW-1133">Transmembrane helix</keyword>
<dbReference type="NCBIfam" id="TIGR02228">
    <property type="entry name" value="sigpep_I_arch"/>
    <property type="match status" value="1"/>
</dbReference>
<proteinExistence type="predicted"/>
<dbReference type="GO" id="GO:0009003">
    <property type="term" value="F:signal peptidase activity"/>
    <property type="evidence" value="ECO:0007669"/>
    <property type="project" value="UniProtKB-EC"/>
</dbReference>
<dbReference type="EC" id="3.4.21.89" evidence="11"/>
<organism evidence="13 14">
    <name type="scientific">Enterococcus lemanii</name>
    <dbReference type="NCBI Taxonomy" id="1159752"/>
    <lineage>
        <taxon>Bacteria</taxon>
        <taxon>Bacillati</taxon>
        <taxon>Bacillota</taxon>
        <taxon>Bacilli</taxon>
        <taxon>Lactobacillales</taxon>
        <taxon>Enterococcaceae</taxon>
        <taxon>Enterococcus</taxon>
    </lineage>
</organism>
<reference evidence="14" key="1">
    <citation type="journal article" date="2019" name="Int. J. Syst. Evol. Microbiol.">
        <title>The Global Catalogue of Microorganisms (GCM) 10K type strain sequencing project: providing services to taxonomists for standard genome sequencing and annotation.</title>
        <authorList>
            <consortium name="The Broad Institute Genomics Platform"/>
            <consortium name="The Broad Institute Genome Sequencing Center for Infectious Disease"/>
            <person name="Wu L."/>
            <person name="Ma J."/>
        </authorList>
    </citation>
    <scope>NUCLEOTIDE SEQUENCE [LARGE SCALE GENOMIC DNA]</scope>
    <source>
        <strain evidence="14">CGMCC 1.19032</strain>
    </source>
</reference>
<evidence type="ECO:0000256" key="1">
    <source>
        <dbReference type="ARBA" id="ARBA00004648"/>
    </source>
</evidence>
<evidence type="ECO:0000313" key="14">
    <source>
        <dbReference type="Proteomes" id="UP001595969"/>
    </source>
</evidence>
<evidence type="ECO:0000256" key="5">
    <source>
        <dbReference type="ARBA" id="ARBA00022824"/>
    </source>
</evidence>
<evidence type="ECO:0000313" key="13">
    <source>
        <dbReference type="EMBL" id="MFC4718163.1"/>
    </source>
</evidence>
<keyword evidence="5" id="KW-0256">Endoplasmic reticulum</keyword>
<keyword evidence="8 12" id="KW-0472">Membrane</keyword>
<name>A0ABV9MU31_9ENTE</name>
<dbReference type="CDD" id="cd06530">
    <property type="entry name" value="S26_SPase_I"/>
    <property type="match status" value="1"/>
</dbReference>
<keyword evidence="14" id="KW-1185">Reference proteome</keyword>
<gene>
    <name evidence="13" type="ORF">ACFO5I_00040</name>
</gene>
<evidence type="ECO:0000256" key="2">
    <source>
        <dbReference type="ARBA" id="ARBA00022670"/>
    </source>
</evidence>
<dbReference type="SUPFAM" id="SSF51306">
    <property type="entry name" value="LexA/Signal peptidase"/>
    <property type="match status" value="1"/>
</dbReference>
<dbReference type="InterPro" id="IPR019533">
    <property type="entry name" value="Peptidase_S26"/>
</dbReference>
<evidence type="ECO:0000256" key="10">
    <source>
        <dbReference type="ARBA" id="ARBA00045533"/>
    </source>
</evidence>
<evidence type="ECO:0000256" key="6">
    <source>
        <dbReference type="ARBA" id="ARBA00022968"/>
    </source>
</evidence>
<protein>
    <recommendedName>
        <fullName evidence="9 11">Signal peptidase I</fullName>
        <ecNumber evidence="11">3.4.21.89</ecNumber>
    </recommendedName>
</protein>
<evidence type="ECO:0000256" key="4">
    <source>
        <dbReference type="ARBA" id="ARBA00022801"/>
    </source>
</evidence>
<evidence type="ECO:0000256" key="8">
    <source>
        <dbReference type="ARBA" id="ARBA00023136"/>
    </source>
</evidence>
<dbReference type="PANTHER" id="PTHR10806:SF6">
    <property type="entry name" value="SIGNAL PEPTIDASE COMPLEX CATALYTIC SUBUNIT SEC11"/>
    <property type="match status" value="1"/>
</dbReference>